<gene>
    <name evidence="2" type="ORF">OKJ99_08740</name>
</gene>
<accession>A0ABU6F0T5</accession>
<dbReference type="EMBL" id="JAOZYC010000065">
    <property type="protein sequence ID" value="MEB8337597.1"/>
    <property type="molecule type" value="Genomic_DNA"/>
</dbReference>
<proteinExistence type="predicted"/>
<evidence type="ECO:0000313" key="2">
    <source>
        <dbReference type="EMBL" id="MEB8337597.1"/>
    </source>
</evidence>
<keyword evidence="3" id="KW-1185">Reference proteome</keyword>
<name>A0ABU6F0T5_9ACTN</name>
<evidence type="ECO:0008006" key="4">
    <source>
        <dbReference type="Google" id="ProtNLM"/>
    </source>
</evidence>
<dbReference type="RefSeq" id="WP_326015283.1">
    <property type="nucleotide sequence ID" value="NZ_JAOZYC010000065.1"/>
</dbReference>
<dbReference type="Proteomes" id="UP001354931">
    <property type="component" value="Unassembled WGS sequence"/>
</dbReference>
<feature type="region of interest" description="Disordered" evidence="1">
    <location>
        <begin position="1"/>
        <end position="23"/>
    </location>
</feature>
<protein>
    <recommendedName>
        <fullName evidence="4">Ricin B lectin domain-containing protein</fullName>
    </recommendedName>
</protein>
<evidence type="ECO:0000256" key="1">
    <source>
        <dbReference type="SAM" id="MobiDB-lite"/>
    </source>
</evidence>
<feature type="compositionally biased region" description="Basic and acidic residues" evidence="1">
    <location>
        <begin position="12"/>
        <end position="23"/>
    </location>
</feature>
<comment type="caution">
    <text evidence="2">The sequence shown here is derived from an EMBL/GenBank/DDBJ whole genome shotgun (WGS) entry which is preliminary data.</text>
</comment>
<reference evidence="2 3" key="1">
    <citation type="submission" date="2022-10" db="EMBL/GenBank/DDBJ databases">
        <authorList>
            <person name="Xie J."/>
            <person name="Shen N."/>
        </authorList>
    </citation>
    <scope>NUCLEOTIDE SEQUENCE [LARGE SCALE GENOMIC DNA]</scope>
    <source>
        <strain evidence="2 3">YIM65594</strain>
    </source>
</reference>
<sequence length="118" mass="12414">MTDSQDLYLADDPVRAKPDDGRSNEDLTYAVYSNGAVLAPGTTSGSSLALLPAGQPATLDACRDAHAAKDFYWVYDLPVGQRLCLVGGSGDVGLLTLRGKTEGKNVTLDAKVWRAAGQ</sequence>
<organism evidence="2 3">
    <name type="scientific">Streptomyces endophyticus</name>
    <dbReference type="NCBI Taxonomy" id="714166"/>
    <lineage>
        <taxon>Bacteria</taxon>
        <taxon>Bacillati</taxon>
        <taxon>Actinomycetota</taxon>
        <taxon>Actinomycetes</taxon>
        <taxon>Kitasatosporales</taxon>
        <taxon>Streptomycetaceae</taxon>
        <taxon>Streptomyces</taxon>
    </lineage>
</organism>
<evidence type="ECO:0000313" key="3">
    <source>
        <dbReference type="Proteomes" id="UP001354931"/>
    </source>
</evidence>